<evidence type="ECO:0000313" key="16">
    <source>
        <dbReference type="Proteomes" id="UP000267606"/>
    </source>
</evidence>
<organism evidence="17">
    <name type="scientific">Onchocerca flexuosa</name>
    <dbReference type="NCBI Taxonomy" id="387005"/>
    <lineage>
        <taxon>Eukaryota</taxon>
        <taxon>Metazoa</taxon>
        <taxon>Ecdysozoa</taxon>
        <taxon>Nematoda</taxon>
        <taxon>Chromadorea</taxon>
        <taxon>Rhabditida</taxon>
        <taxon>Spirurina</taxon>
        <taxon>Spiruromorpha</taxon>
        <taxon>Filarioidea</taxon>
        <taxon>Onchocercidae</taxon>
        <taxon>Onchocerca</taxon>
    </lineage>
</organism>
<gene>
    <name evidence="15" type="ORF">OFLC_LOCUS3713</name>
</gene>
<sequence>YKFEHGRCIPVRVHTVVISAQHKATASLEKIRADLKKHVINEIVPQNLMDAATKFYLNPCGKFTVGGPRSDAGLTGRKIIVDTYGGWGAHGGGAFSGKDPSKVDRSAAYGARWVAKSLVDAGICKRCLVQVSYAIGIAEPLSVTVVDYGTSNFTEDELLTIVNDNFDLRPVKFTNPELSYFDFSKFSFPRTYFSELDLLKPIYKETARNGHFGKSIFAWEKSKKLMIRPEFMDKLRSSELSNGDVKRNGFDIA</sequence>
<evidence type="ECO:0000256" key="1">
    <source>
        <dbReference type="ARBA" id="ARBA00001946"/>
    </source>
</evidence>
<keyword evidence="8" id="KW-0479">Metal-binding</keyword>
<dbReference type="STRING" id="387005.A0A183H8A1"/>
<keyword evidence="16" id="KW-1185">Reference proteome</keyword>
<dbReference type="InterPro" id="IPR002133">
    <property type="entry name" value="S-AdoMet_synthetase"/>
</dbReference>
<keyword evidence="9" id="KW-0547">Nucleotide-binding</keyword>
<dbReference type="WBParaSite" id="OFLC_0000371201-mRNA-1">
    <property type="protein sequence ID" value="OFLC_0000371201-mRNA-1"/>
    <property type="gene ID" value="OFLC_0000371201"/>
</dbReference>
<dbReference type="GO" id="GO:0006730">
    <property type="term" value="P:one-carbon metabolic process"/>
    <property type="evidence" value="ECO:0007669"/>
    <property type="project" value="UniProtKB-KW"/>
</dbReference>
<reference evidence="17" key="1">
    <citation type="submission" date="2016-06" db="UniProtKB">
        <authorList>
            <consortium name="WormBaseParasite"/>
        </authorList>
    </citation>
    <scope>IDENTIFICATION</scope>
</reference>
<evidence type="ECO:0000256" key="12">
    <source>
        <dbReference type="ARBA" id="ARBA00022958"/>
    </source>
</evidence>
<comment type="pathway">
    <text evidence="3">Amino-acid biosynthesis; S-adenosyl-L-methionine biosynthesis; S-adenosyl-L-methionine from L-methionine: step 1/1.</text>
</comment>
<dbReference type="InterPro" id="IPR022630">
    <property type="entry name" value="S-AdoMet_synt_C"/>
</dbReference>
<dbReference type="InterPro" id="IPR022636">
    <property type="entry name" value="S-AdoMet_synthetase_sfam"/>
</dbReference>
<evidence type="ECO:0000259" key="14">
    <source>
        <dbReference type="Pfam" id="PF02773"/>
    </source>
</evidence>
<evidence type="ECO:0000256" key="4">
    <source>
        <dbReference type="ARBA" id="ARBA00009685"/>
    </source>
</evidence>
<evidence type="ECO:0000313" key="15">
    <source>
        <dbReference type="EMBL" id="VDO37526.1"/>
    </source>
</evidence>
<evidence type="ECO:0000256" key="9">
    <source>
        <dbReference type="ARBA" id="ARBA00022741"/>
    </source>
</evidence>
<feature type="domain" description="S-adenosylmethionine synthetase C-terminal" evidence="14">
    <location>
        <begin position="65"/>
        <end position="221"/>
    </location>
</feature>
<evidence type="ECO:0000256" key="5">
    <source>
        <dbReference type="ARBA" id="ARBA00012828"/>
    </source>
</evidence>
<feature type="domain" description="S-adenosylmethionine synthetase central" evidence="13">
    <location>
        <begin position="7"/>
        <end position="63"/>
    </location>
</feature>
<dbReference type="EMBL" id="UZAJ01002583">
    <property type="protein sequence ID" value="VDO37526.1"/>
    <property type="molecule type" value="Genomic_DNA"/>
</dbReference>
<evidence type="ECO:0000256" key="2">
    <source>
        <dbReference type="ARBA" id="ARBA00001958"/>
    </source>
</evidence>
<keyword evidence="7" id="KW-0808">Transferase</keyword>
<evidence type="ECO:0000256" key="6">
    <source>
        <dbReference type="ARBA" id="ARBA00022563"/>
    </source>
</evidence>
<dbReference type="GO" id="GO:0005524">
    <property type="term" value="F:ATP binding"/>
    <property type="evidence" value="ECO:0007669"/>
    <property type="project" value="UniProtKB-KW"/>
</dbReference>
<dbReference type="PROSITE" id="PS00377">
    <property type="entry name" value="ADOMET_SYNTHASE_2"/>
    <property type="match status" value="1"/>
</dbReference>
<keyword evidence="12" id="KW-0630">Potassium</keyword>
<proteinExistence type="inferred from homology"/>
<dbReference type="Pfam" id="PF02772">
    <property type="entry name" value="S-AdoMet_synt_M"/>
    <property type="match status" value="1"/>
</dbReference>
<dbReference type="Proteomes" id="UP000267606">
    <property type="component" value="Unassembled WGS sequence"/>
</dbReference>
<dbReference type="GO" id="GO:0046872">
    <property type="term" value="F:metal ion binding"/>
    <property type="evidence" value="ECO:0007669"/>
    <property type="project" value="UniProtKB-KW"/>
</dbReference>
<comment type="cofactor">
    <cofactor evidence="1">
        <name>Mg(2+)</name>
        <dbReference type="ChEBI" id="CHEBI:18420"/>
    </cofactor>
</comment>
<dbReference type="InterPro" id="IPR022629">
    <property type="entry name" value="S-AdoMet_synt_central"/>
</dbReference>
<dbReference type="AlphaFoldDB" id="A0A183H8A1"/>
<dbReference type="UniPathway" id="UPA00315">
    <property type="reaction ID" value="UER00080"/>
</dbReference>
<evidence type="ECO:0000256" key="3">
    <source>
        <dbReference type="ARBA" id="ARBA00005224"/>
    </source>
</evidence>
<dbReference type="SUPFAM" id="SSF55973">
    <property type="entry name" value="S-adenosylmethionine synthetase"/>
    <property type="match status" value="2"/>
</dbReference>
<evidence type="ECO:0000256" key="11">
    <source>
        <dbReference type="ARBA" id="ARBA00022842"/>
    </source>
</evidence>
<protein>
    <recommendedName>
        <fullName evidence="5">methionine adenosyltransferase</fullName>
        <ecNumber evidence="5">2.5.1.6</ecNumber>
    </recommendedName>
</protein>
<keyword evidence="10" id="KW-0067">ATP-binding</keyword>
<reference evidence="15 16" key="2">
    <citation type="submission" date="2018-11" db="EMBL/GenBank/DDBJ databases">
        <authorList>
            <consortium name="Pathogen Informatics"/>
        </authorList>
    </citation>
    <scope>NUCLEOTIDE SEQUENCE [LARGE SCALE GENOMIC DNA]</scope>
</reference>
<accession>A0A183H8A1</accession>
<comment type="similarity">
    <text evidence="4">Belongs to the AdoMet synthase family.</text>
</comment>
<dbReference type="Pfam" id="PF02773">
    <property type="entry name" value="S-AdoMet_synt_C"/>
    <property type="match status" value="1"/>
</dbReference>
<evidence type="ECO:0000259" key="13">
    <source>
        <dbReference type="Pfam" id="PF02772"/>
    </source>
</evidence>
<evidence type="ECO:0000256" key="10">
    <source>
        <dbReference type="ARBA" id="ARBA00022840"/>
    </source>
</evidence>
<keyword evidence="11" id="KW-0460">Magnesium</keyword>
<dbReference type="InterPro" id="IPR022631">
    <property type="entry name" value="ADOMET_SYNTHASE_CS"/>
</dbReference>
<dbReference type="Gene3D" id="3.30.300.10">
    <property type="match status" value="2"/>
</dbReference>
<dbReference type="GO" id="GO:0006556">
    <property type="term" value="P:S-adenosylmethionine biosynthetic process"/>
    <property type="evidence" value="ECO:0007669"/>
    <property type="project" value="UniProtKB-UniPathway"/>
</dbReference>
<keyword evidence="6" id="KW-0554">One-carbon metabolism</keyword>
<comment type="cofactor">
    <cofactor evidence="2">
        <name>K(+)</name>
        <dbReference type="ChEBI" id="CHEBI:29103"/>
    </cofactor>
</comment>
<evidence type="ECO:0000256" key="8">
    <source>
        <dbReference type="ARBA" id="ARBA00022723"/>
    </source>
</evidence>
<dbReference type="PANTHER" id="PTHR11964">
    <property type="entry name" value="S-ADENOSYLMETHIONINE SYNTHETASE"/>
    <property type="match status" value="1"/>
</dbReference>
<dbReference type="EC" id="2.5.1.6" evidence="5"/>
<dbReference type="GO" id="GO:0004478">
    <property type="term" value="F:methionine adenosyltransferase activity"/>
    <property type="evidence" value="ECO:0007669"/>
    <property type="project" value="UniProtKB-EC"/>
</dbReference>
<evidence type="ECO:0000313" key="17">
    <source>
        <dbReference type="WBParaSite" id="OFLC_0000371201-mRNA-1"/>
    </source>
</evidence>
<name>A0A183H8A1_9BILA</name>
<evidence type="ECO:0000256" key="7">
    <source>
        <dbReference type="ARBA" id="ARBA00022679"/>
    </source>
</evidence>